<keyword evidence="4 6" id="KW-1133">Transmembrane helix</keyword>
<organism evidence="7 8">
    <name type="scientific">Chrysophaeum taylorii</name>
    <dbReference type="NCBI Taxonomy" id="2483200"/>
    <lineage>
        <taxon>Eukaryota</taxon>
        <taxon>Sar</taxon>
        <taxon>Stramenopiles</taxon>
        <taxon>Ochrophyta</taxon>
        <taxon>Pelagophyceae</taxon>
        <taxon>Pelagomonadales</taxon>
        <taxon>Pelagomonadaceae</taxon>
        <taxon>Chrysophaeum</taxon>
    </lineage>
</organism>
<comment type="subcellular location">
    <subcellularLocation>
        <location evidence="1">Membrane</location>
        <topology evidence="1">Multi-pass membrane protein</topology>
    </subcellularLocation>
</comment>
<comment type="caution">
    <text evidence="7">The sequence shown here is derived from an EMBL/GenBank/DDBJ whole genome shotgun (WGS) entry which is preliminary data.</text>
</comment>
<reference evidence="7" key="1">
    <citation type="submission" date="2023-01" db="EMBL/GenBank/DDBJ databases">
        <title>Metagenome sequencing of chrysophaentin producing Chrysophaeum taylorii.</title>
        <authorList>
            <person name="Davison J."/>
            <person name="Bewley C."/>
        </authorList>
    </citation>
    <scope>NUCLEOTIDE SEQUENCE</scope>
    <source>
        <strain evidence="7">NIES-1699</strain>
    </source>
</reference>
<evidence type="ECO:0000313" key="8">
    <source>
        <dbReference type="Proteomes" id="UP001230188"/>
    </source>
</evidence>
<protein>
    <recommendedName>
        <fullName evidence="9">Transmembrane protein 19</fullName>
    </recommendedName>
</protein>
<proteinExistence type="inferred from homology"/>
<evidence type="ECO:0000256" key="1">
    <source>
        <dbReference type="ARBA" id="ARBA00004141"/>
    </source>
</evidence>
<name>A0AAD7UI70_9STRA</name>
<comment type="similarity">
    <text evidence="2">Belongs to the TMEM19 family.</text>
</comment>
<evidence type="ECO:0000313" key="7">
    <source>
        <dbReference type="EMBL" id="KAJ8605364.1"/>
    </source>
</evidence>
<feature type="transmembrane region" description="Helical" evidence="6">
    <location>
        <begin position="165"/>
        <end position="187"/>
    </location>
</feature>
<evidence type="ECO:0000256" key="4">
    <source>
        <dbReference type="ARBA" id="ARBA00022989"/>
    </source>
</evidence>
<accession>A0AAD7UI70</accession>
<dbReference type="Proteomes" id="UP001230188">
    <property type="component" value="Unassembled WGS sequence"/>
</dbReference>
<gene>
    <name evidence="7" type="ORF">CTAYLR_002362</name>
</gene>
<dbReference type="PANTHER" id="PTHR13353:SF5">
    <property type="entry name" value="TRANSMEMBRANE PROTEIN 19"/>
    <property type="match status" value="1"/>
</dbReference>
<evidence type="ECO:0000256" key="5">
    <source>
        <dbReference type="ARBA" id="ARBA00023136"/>
    </source>
</evidence>
<keyword evidence="8" id="KW-1185">Reference proteome</keyword>
<keyword evidence="3 6" id="KW-0812">Transmembrane</keyword>
<feature type="transmembrane region" description="Helical" evidence="6">
    <location>
        <begin position="37"/>
        <end position="60"/>
    </location>
</feature>
<evidence type="ECO:0000256" key="6">
    <source>
        <dbReference type="SAM" id="Phobius"/>
    </source>
</evidence>
<dbReference type="AlphaFoldDB" id="A0AAD7UI70"/>
<dbReference type="Pfam" id="PF01940">
    <property type="entry name" value="DUF92"/>
    <property type="match status" value="1"/>
</dbReference>
<evidence type="ECO:0008006" key="9">
    <source>
        <dbReference type="Google" id="ProtNLM"/>
    </source>
</evidence>
<keyword evidence="5 6" id="KW-0472">Membrane</keyword>
<dbReference type="InterPro" id="IPR002794">
    <property type="entry name" value="DUF92_TMEM19"/>
</dbReference>
<sequence length="280" mass="28599">MLHLPRLTHLAWGVLLGVVFARRGIRKKSLSPSGGAAALVVAVLTFSGGPRFGLTLIAFYQSSSWLTRLGAARKIRLDENNTHGGERNAAQVLSCSAVAAALAVASRLFCGDDGARGDLAFAYVGFVATCAGDTWASEVGSLATGDPVLVTAPWRAVPPCTNGGLTLLGTAASAAGGLFIGGVHGILGLVFAPGGEHEIVVLALLGLATGLLGSLLDSLLGATCQITRYDPDERRVVKTKGIVVCGRDLLSNHAVNFISATATTALSPFLATKIAAGLGR</sequence>
<dbReference type="PANTHER" id="PTHR13353">
    <property type="entry name" value="TRANSMEMBRANE PROTEIN 19"/>
    <property type="match status" value="1"/>
</dbReference>
<evidence type="ECO:0000256" key="2">
    <source>
        <dbReference type="ARBA" id="ARBA00009012"/>
    </source>
</evidence>
<feature type="transmembrane region" description="Helical" evidence="6">
    <location>
        <begin position="199"/>
        <end position="220"/>
    </location>
</feature>
<evidence type="ECO:0000256" key="3">
    <source>
        <dbReference type="ARBA" id="ARBA00022692"/>
    </source>
</evidence>
<dbReference type="GO" id="GO:0016020">
    <property type="term" value="C:membrane"/>
    <property type="evidence" value="ECO:0007669"/>
    <property type="project" value="UniProtKB-SubCell"/>
</dbReference>
<dbReference type="EMBL" id="JAQMWT010000316">
    <property type="protein sequence ID" value="KAJ8605364.1"/>
    <property type="molecule type" value="Genomic_DNA"/>
</dbReference>